<evidence type="ECO:0000259" key="1">
    <source>
        <dbReference type="Pfam" id="PF01850"/>
    </source>
</evidence>
<evidence type="ECO:0000313" key="3">
    <source>
        <dbReference type="Proteomes" id="UP000192923"/>
    </source>
</evidence>
<dbReference type="RefSeq" id="WP_085215238.1">
    <property type="nucleotide sequence ID" value="NZ_FXAM01000001.1"/>
</dbReference>
<dbReference type="AlphaFoldDB" id="A0A1Y6D665"/>
<dbReference type="Proteomes" id="UP000192923">
    <property type="component" value="Unassembled WGS sequence"/>
</dbReference>
<name>A0A1Y6D665_9GAMM</name>
<proteinExistence type="predicted"/>
<dbReference type="SUPFAM" id="SSF88723">
    <property type="entry name" value="PIN domain-like"/>
    <property type="match status" value="1"/>
</dbReference>
<sequence>MIYLDTSALGALFFREPTAPAILNRLQSTQPGELGISAWALTEMASVGAIKERTGHIGPAERAAALAAFQRFASDSLVLAEVEPSDFRQAARLLDLPVLALRAGDALHLAVARRLDASLGTLDIRQASAARHYGIPLFPLV</sequence>
<dbReference type="OrthoDB" id="557780at2"/>
<protein>
    <recommendedName>
        <fullName evidence="1">PIN domain-containing protein</fullName>
    </recommendedName>
</protein>
<evidence type="ECO:0000313" key="2">
    <source>
        <dbReference type="EMBL" id="SMF96343.1"/>
    </source>
</evidence>
<dbReference type="STRING" id="1760988.SAMN02949497_3738"/>
<dbReference type="CDD" id="cd09874">
    <property type="entry name" value="PIN_MT3492-like"/>
    <property type="match status" value="1"/>
</dbReference>
<dbReference type="Pfam" id="PF01850">
    <property type="entry name" value="PIN"/>
    <property type="match status" value="1"/>
</dbReference>
<dbReference type="Gene3D" id="3.40.50.1010">
    <property type="entry name" value="5'-nuclease"/>
    <property type="match status" value="1"/>
</dbReference>
<dbReference type="EMBL" id="FXAM01000001">
    <property type="protein sequence ID" value="SMF96343.1"/>
    <property type="molecule type" value="Genomic_DNA"/>
</dbReference>
<gene>
    <name evidence="2" type="ORF">SAMN02949497_3738</name>
</gene>
<reference evidence="2 3" key="1">
    <citation type="submission" date="2016-12" db="EMBL/GenBank/DDBJ databases">
        <authorList>
            <person name="Song W.-J."/>
            <person name="Kurnit D.M."/>
        </authorList>
    </citation>
    <scope>NUCLEOTIDE SEQUENCE [LARGE SCALE GENOMIC DNA]</scope>
    <source>
        <strain evidence="2 3">175</strain>
    </source>
</reference>
<feature type="domain" description="PIN" evidence="1">
    <location>
        <begin position="2"/>
        <end position="130"/>
    </location>
</feature>
<organism evidence="2 3">
    <name type="scientific">Methylomagnum ishizawai</name>
    <dbReference type="NCBI Taxonomy" id="1760988"/>
    <lineage>
        <taxon>Bacteria</taxon>
        <taxon>Pseudomonadati</taxon>
        <taxon>Pseudomonadota</taxon>
        <taxon>Gammaproteobacteria</taxon>
        <taxon>Methylococcales</taxon>
        <taxon>Methylococcaceae</taxon>
        <taxon>Methylomagnum</taxon>
    </lineage>
</organism>
<keyword evidence="3" id="KW-1185">Reference proteome</keyword>
<accession>A0A1Y6D665</accession>
<dbReference type="InterPro" id="IPR029060">
    <property type="entry name" value="PIN-like_dom_sf"/>
</dbReference>
<dbReference type="InterPro" id="IPR002716">
    <property type="entry name" value="PIN_dom"/>
</dbReference>